<organism evidence="3 4">
    <name type="scientific">Deinococcus antarcticus</name>
    <dbReference type="NCBI Taxonomy" id="1298767"/>
    <lineage>
        <taxon>Bacteria</taxon>
        <taxon>Thermotogati</taxon>
        <taxon>Deinococcota</taxon>
        <taxon>Deinococci</taxon>
        <taxon>Deinococcales</taxon>
        <taxon>Deinococcaceae</taxon>
        <taxon>Deinococcus</taxon>
    </lineage>
</organism>
<evidence type="ECO:0000256" key="2">
    <source>
        <dbReference type="SAM" id="Phobius"/>
    </source>
</evidence>
<dbReference type="RefSeq" id="WP_380080238.1">
    <property type="nucleotide sequence ID" value="NZ_JBHRZF010000191.1"/>
</dbReference>
<protein>
    <submittedName>
        <fullName evidence="3">Uncharacterized protein</fullName>
    </submittedName>
</protein>
<keyword evidence="2" id="KW-1133">Transmembrane helix</keyword>
<reference evidence="4" key="1">
    <citation type="journal article" date="2019" name="Int. J. Syst. Evol. Microbiol.">
        <title>The Global Catalogue of Microorganisms (GCM) 10K type strain sequencing project: providing services to taxonomists for standard genome sequencing and annotation.</title>
        <authorList>
            <consortium name="The Broad Institute Genomics Platform"/>
            <consortium name="The Broad Institute Genome Sequencing Center for Infectious Disease"/>
            <person name="Wu L."/>
            <person name="Ma J."/>
        </authorList>
    </citation>
    <scope>NUCLEOTIDE SEQUENCE [LARGE SCALE GENOMIC DNA]</scope>
    <source>
        <strain evidence="4">CCTCC AB 2013263</strain>
    </source>
</reference>
<feature type="compositionally biased region" description="Basic and acidic residues" evidence="1">
    <location>
        <begin position="40"/>
        <end position="56"/>
    </location>
</feature>
<keyword evidence="2" id="KW-0812">Transmembrane</keyword>
<dbReference type="Proteomes" id="UP001595748">
    <property type="component" value="Unassembled WGS sequence"/>
</dbReference>
<feature type="region of interest" description="Disordered" evidence="1">
    <location>
        <begin position="37"/>
        <end position="56"/>
    </location>
</feature>
<name>A0ABV8A9K2_9DEIO</name>
<evidence type="ECO:0000313" key="3">
    <source>
        <dbReference type="EMBL" id="MFC3862398.1"/>
    </source>
</evidence>
<proteinExistence type="predicted"/>
<keyword evidence="4" id="KW-1185">Reference proteome</keyword>
<keyword evidence="2" id="KW-0472">Membrane</keyword>
<feature type="transmembrane region" description="Helical" evidence="2">
    <location>
        <begin position="6"/>
        <end position="28"/>
    </location>
</feature>
<comment type="caution">
    <text evidence="3">The sequence shown here is derived from an EMBL/GenBank/DDBJ whole genome shotgun (WGS) entry which is preliminary data.</text>
</comment>
<dbReference type="EMBL" id="JBHRZF010000191">
    <property type="protein sequence ID" value="MFC3862398.1"/>
    <property type="molecule type" value="Genomic_DNA"/>
</dbReference>
<sequence length="56" mass="6084">MLGLDWMTGGFGVVTLVGFTVLTVSLTVTARQDGQAARQLRHDVVRTDPSRPRRSG</sequence>
<evidence type="ECO:0000256" key="1">
    <source>
        <dbReference type="SAM" id="MobiDB-lite"/>
    </source>
</evidence>
<gene>
    <name evidence="3" type="ORF">ACFOPQ_16670</name>
</gene>
<evidence type="ECO:0000313" key="4">
    <source>
        <dbReference type="Proteomes" id="UP001595748"/>
    </source>
</evidence>
<accession>A0ABV8A9K2</accession>